<sequence length="366" mass="39075">MSLAYDVLPVTLVTGFLGSGKSTLIADALTGERARDTAVLVNEFGAVGLDHLLMGEVGPQTVLLDNGCLCCAMRGEMKEALAMLFSRRARGETPPFSRVIVETTGLATPAPIIATLLGDAVLASHYTLAATLTVVDAVNARTQRAAHPEWLAQVSAADRFLVTKTDLADAAGVEALIGELQALNPAAQVHLRDAQAPHAQLEDVLGAPVADPLQAAMHAASRVGGATRALRLAGVVRAESAESPEANPEANPTAHEAELARIEAFCARFDEPLDWAVFTLWLTMLLNRHGERILRVKGVLALEGSDLPVVLHAVHHLVHPVLHLDAWPDAERSTRLVFITDGLSQDAIMASYRRFHAHLHHADVPT</sequence>
<protein>
    <submittedName>
        <fullName evidence="8">GTPase, G3E family</fullName>
    </submittedName>
</protein>
<evidence type="ECO:0000256" key="3">
    <source>
        <dbReference type="ARBA" id="ARBA00023186"/>
    </source>
</evidence>
<dbReference type="Proteomes" id="UP000183529">
    <property type="component" value="Unassembled WGS sequence"/>
</dbReference>
<name>A0AAQ1JT52_9BURK</name>
<comment type="catalytic activity">
    <reaction evidence="6">
        <text>GTP + H2O = GDP + phosphate + H(+)</text>
        <dbReference type="Rhea" id="RHEA:19669"/>
        <dbReference type="ChEBI" id="CHEBI:15377"/>
        <dbReference type="ChEBI" id="CHEBI:15378"/>
        <dbReference type="ChEBI" id="CHEBI:37565"/>
        <dbReference type="ChEBI" id="CHEBI:43474"/>
        <dbReference type="ChEBI" id="CHEBI:58189"/>
    </reaction>
    <physiologicalReaction direction="left-to-right" evidence="6">
        <dbReference type="Rhea" id="RHEA:19670"/>
    </physiologicalReaction>
</comment>
<proteinExistence type="inferred from homology"/>
<dbReference type="InterPro" id="IPR011629">
    <property type="entry name" value="CobW-like_C"/>
</dbReference>
<evidence type="ECO:0000256" key="6">
    <source>
        <dbReference type="ARBA" id="ARBA00049117"/>
    </source>
</evidence>
<keyword evidence="3" id="KW-0143">Chaperone</keyword>
<dbReference type="GO" id="GO:0005737">
    <property type="term" value="C:cytoplasm"/>
    <property type="evidence" value="ECO:0007669"/>
    <property type="project" value="TreeGrafter"/>
</dbReference>
<evidence type="ECO:0000256" key="1">
    <source>
        <dbReference type="ARBA" id="ARBA00022741"/>
    </source>
</evidence>
<dbReference type="InterPro" id="IPR036627">
    <property type="entry name" value="CobW-likC_sf"/>
</dbReference>
<dbReference type="Gene3D" id="3.30.1220.10">
    <property type="entry name" value="CobW-like, C-terminal domain"/>
    <property type="match status" value="1"/>
</dbReference>
<dbReference type="GO" id="GO:0000166">
    <property type="term" value="F:nucleotide binding"/>
    <property type="evidence" value="ECO:0007669"/>
    <property type="project" value="UniProtKB-KW"/>
</dbReference>
<dbReference type="EMBL" id="FNZM01000004">
    <property type="protein sequence ID" value="SEJ34466.1"/>
    <property type="molecule type" value="Genomic_DNA"/>
</dbReference>
<dbReference type="PANTHER" id="PTHR13748">
    <property type="entry name" value="COBW-RELATED"/>
    <property type="match status" value="1"/>
</dbReference>
<evidence type="ECO:0000313" key="8">
    <source>
        <dbReference type="EMBL" id="SEJ34466.1"/>
    </source>
</evidence>
<dbReference type="InterPro" id="IPR051316">
    <property type="entry name" value="Zinc-reg_GTPase_activator"/>
</dbReference>
<dbReference type="PANTHER" id="PTHR13748:SF62">
    <property type="entry name" value="COBW DOMAIN-CONTAINING PROTEIN"/>
    <property type="match status" value="1"/>
</dbReference>
<reference evidence="8 9" key="1">
    <citation type="submission" date="2016-10" db="EMBL/GenBank/DDBJ databases">
        <authorList>
            <person name="Varghese N."/>
            <person name="Submissions S."/>
        </authorList>
    </citation>
    <scope>NUCLEOTIDE SEQUENCE [LARGE SCALE GENOMIC DNA]</scope>
    <source>
        <strain evidence="8 9">LMG 22274</strain>
    </source>
</reference>
<dbReference type="InterPro" id="IPR003495">
    <property type="entry name" value="CobW/HypB/UreG_nucleotide-bd"/>
</dbReference>
<dbReference type="SUPFAM" id="SSF90002">
    <property type="entry name" value="Hypothetical protein YjiA, C-terminal domain"/>
    <property type="match status" value="1"/>
</dbReference>
<evidence type="ECO:0000256" key="2">
    <source>
        <dbReference type="ARBA" id="ARBA00022801"/>
    </source>
</evidence>
<gene>
    <name evidence="8" type="ORF">SAMN05216550_10486</name>
</gene>
<dbReference type="SMART" id="SM00833">
    <property type="entry name" value="CobW_C"/>
    <property type="match status" value="1"/>
</dbReference>
<comment type="function">
    <text evidence="5">Zinc chaperone that directly transfers zinc cofactor to target proteins, thereby activating them. Zinc is transferred from the CXCC motif in the GTPase domain to the zinc binding site in target proteins in a process requiring GTP hydrolysis.</text>
</comment>
<keyword evidence="2" id="KW-0378">Hydrolase</keyword>
<evidence type="ECO:0000256" key="5">
    <source>
        <dbReference type="ARBA" id="ARBA00045658"/>
    </source>
</evidence>
<evidence type="ECO:0000313" key="9">
    <source>
        <dbReference type="Proteomes" id="UP000183529"/>
    </source>
</evidence>
<dbReference type="CDD" id="cd03112">
    <property type="entry name" value="CobW-like"/>
    <property type="match status" value="1"/>
</dbReference>
<dbReference type="Pfam" id="PF07683">
    <property type="entry name" value="CobW_C"/>
    <property type="match status" value="1"/>
</dbReference>
<dbReference type="InterPro" id="IPR027417">
    <property type="entry name" value="P-loop_NTPase"/>
</dbReference>
<dbReference type="RefSeq" id="WP_074982345.1">
    <property type="nucleotide sequence ID" value="NZ_CADFGN010000007.1"/>
</dbReference>
<dbReference type="GO" id="GO:0016787">
    <property type="term" value="F:hydrolase activity"/>
    <property type="evidence" value="ECO:0007669"/>
    <property type="project" value="UniProtKB-KW"/>
</dbReference>
<dbReference type="Gene3D" id="3.40.50.300">
    <property type="entry name" value="P-loop containing nucleotide triphosphate hydrolases"/>
    <property type="match status" value="1"/>
</dbReference>
<dbReference type="AlphaFoldDB" id="A0AAQ1JT52"/>
<feature type="domain" description="CobW C-terminal" evidence="7">
    <location>
        <begin position="262"/>
        <end position="356"/>
    </location>
</feature>
<comment type="similarity">
    <text evidence="4">Belongs to the SIMIBI class G3E GTPase family. ZNG1 subfamily.</text>
</comment>
<evidence type="ECO:0000259" key="7">
    <source>
        <dbReference type="SMART" id="SM00833"/>
    </source>
</evidence>
<keyword evidence="1" id="KW-0547">Nucleotide-binding</keyword>
<evidence type="ECO:0000256" key="4">
    <source>
        <dbReference type="ARBA" id="ARBA00034320"/>
    </source>
</evidence>
<dbReference type="SUPFAM" id="SSF52540">
    <property type="entry name" value="P-loop containing nucleoside triphosphate hydrolases"/>
    <property type="match status" value="1"/>
</dbReference>
<dbReference type="Pfam" id="PF02492">
    <property type="entry name" value="cobW"/>
    <property type="match status" value="1"/>
</dbReference>
<accession>A0AAQ1JT52</accession>
<comment type="caution">
    <text evidence="8">The sequence shown here is derived from an EMBL/GenBank/DDBJ whole genome shotgun (WGS) entry which is preliminary data.</text>
</comment>
<organism evidence="8 9">
    <name type="scientific">Paraburkholderia tropica</name>
    <dbReference type="NCBI Taxonomy" id="92647"/>
    <lineage>
        <taxon>Bacteria</taxon>
        <taxon>Pseudomonadati</taxon>
        <taxon>Pseudomonadota</taxon>
        <taxon>Betaproteobacteria</taxon>
        <taxon>Burkholderiales</taxon>
        <taxon>Burkholderiaceae</taxon>
        <taxon>Paraburkholderia</taxon>
    </lineage>
</organism>